<feature type="compositionally biased region" description="Basic and acidic residues" evidence="1">
    <location>
        <begin position="255"/>
        <end position="269"/>
    </location>
</feature>
<accession>A0A1L3GDP4</accession>
<dbReference type="InterPro" id="IPR006538">
    <property type="entry name" value="CobT"/>
</dbReference>
<dbReference type="EMBL" id="CP015518">
    <property type="protein sequence ID" value="APG23935.1"/>
    <property type="molecule type" value="Genomic_DNA"/>
</dbReference>
<feature type="region of interest" description="Disordered" evidence="1">
    <location>
        <begin position="203"/>
        <end position="281"/>
    </location>
</feature>
<dbReference type="Gene3D" id="3.40.50.410">
    <property type="entry name" value="von Willebrand factor, type A domain"/>
    <property type="match status" value="1"/>
</dbReference>
<evidence type="ECO:0000259" key="2">
    <source>
        <dbReference type="PROSITE" id="PS50234"/>
    </source>
</evidence>
<dbReference type="PANTHER" id="PTHR41248">
    <property type="entry name" value="NORD PROTEIN"/>
    <property type="match status" value="1"/>
</dbReference>
<proteinExistence type="predicted"/>
<evidence type="ECO:0000313" key="3">
    <source>
        <dbReference type="EMBL" id="APG23935.1"/>
    </source>
</evidence>
<dbReference type="PANTHER" id="PTHR41248:SF1">
    <property type="entry name" value="NORD PROTEIN"/>
    <property type="match status" value="1"/>
</dbReference>
<name>A0A1L3GDP4_SYNAC</name>
<dbReference type="GO" id="GO:0009236">
    <property type="term" value="P:cobalamin biosynthetic process"/>
    <property type="evidence" value="ECO:0007669"/>
    <property type="project" value="InterPro"/>
</dbReference>
<dbReference type="KEGG" id="pace:A6070_10645"/>
<dbReference type="PROSITE" id="PS50234">
    <property type="entry name" value="VWFA"/>
    <property type="match status" value="1"/>
</dbReference>
<organism evidence="3 4">
    <name type="scientific">Syntrophotalea acetylenica</name>
    <name type="common">Pelobacter acetylenicus</name>
    <dbReference type="NCBI Taxonomy" id="29542"/>
    <lineage>
        <taxon>Bacteria</taxon>
        <taxon>Pseudomonadati</taxon>
        <taxon>Thermodesulfobacteriota</taxon>
        <taxon>Desulfuromonadia</taxon>
        <taxon>Desulfuromonadales</taxon>
        <taxon>Syntrophotaleaceae</taxon>
        <taxon>Syntrophotalea</taxon>
    </lineage>
</organism>
<dbReference type="Proteomes" id="UP000182264">
    <property type="component" value="Chromosome"/>
</dbReference>
<feature type="region of interest" description="Disordered" evidence="1">
    <location>
        <begin position="312"/>
        <end position="339"/>
    </location>
</feature>
<dbReference type="CDD" id="cd00198">
    <property type="entry name" value="vWFA"/>
    <property type="match status" value="1"/>
</dbReference>
<evidence type="ECO:0000313" key="4">
    <source>
        <dbReference type="Proteomes" id="UP000182264"/>
    </source>
</evidence>
<dbReference type="InterPro" id="IPR002035">
    <property type="entry name" value="VWF_A"/>
</dbReference>
<dbReference type="OrthoDB" id="5429046at2"/>
<dbReference type="SUPFAM" id="SSF53300">
    <property type="entry name" value="vWA-like"/>
    <property type="match status" value="1"/>
</dbReference>
<dbReference type="RefSeq" id="WP_072285750.1">
    <property type="nucleotide sequence ID" value="NZ_CP015455.1"/>
</dbReference>
<dbReference type="InterPro" id="IPR051928">
    <property type="entry name" value="NorD/CobT"/>
</dbReference>
<reference evidence="3 4" key="1">
    <citation type="journal article" date="2017" name="Genome Announc.">
        <title>Complete Genome Sequences of Two Acetylene-Fermenting Pelobacter acetylenicus Strains.</title>
        <authorList>
            <person name="Sutton J.M."/>
            <person name="Baesman S.M."/>
            <person name="Fierst J.L."/>
            <person name="Poret-Peterson A.T."/>
            <person name="Oremland R.S."/>
            <person name="Dunlap D.S."/>
            <person name="Akob D.M."/>
        </authorList>
    </citation>
    <scope>NUCLEOTIDE SEQUENCE [LARGE SCALE GENOMIC DNA]</scope>
    <source>
        <strain evidence="3 4">DSM 3247</strain>
    </source>
</reference>
<dbReference type="STRING" id="29542.A6070_10645"/>
<dbReference type="Pfam" id="PF00092">
    <property type="entry name" value="VWA"/>
    <property type="match status" value="1"/>
</dbReference>
<dbReference type="AlphaFoldDB" id="A0A1L3GDP4"/>
<sequence>MSQHLFIKSLPVVAMAMGNKMGVEVVMQGSQARTDGNTIYLPALPEGDKSLWILARGYIDHEAGHIRHTDFSHVGSTPIHRALTNILEDIRIELEMGGSYPGCAVNLRNLANHLAQEGAFTPEANRPEQLLPAWILTACRSRVLKQEALEPIARKARQELEGLLGPCLVGKIEKVLTGVKALQSTGQAATMAEEILQLLRQEQDAADKQQKNQAQEQKSEADGQSDQGQEGQCPPPSKLDGDSKQDASSGSPSFQDHDALSGSDRDGGEKANTASDPNPSRCRKALRKILDEDPGAFGDIGTHCAAKLSATSQNSEEHALTGIYPGETPAHELLSGPPPDLHQVRAETVGLRSRLTRLVQASRLKRSGAGRWGRLVDHRVLHRLPTSDPRIFRRKEERSAIHTAVLILLDRSGSMDGPRIGLAKKAVLALADALGTIPGVSVATAAFPGTDNRVVPLTRFGQSVARSKTGYGIGASGGTPLVPALGWARARMAVRRESRKIVLVATDGQPRNPATVKAMIRKLEAEGIEMMGLGILDNGVTGRYFRKNQTLKKLSELPETVFGMLRDALTEK</sequence>
<dbReference type="InterPro" id="IPR036465">
    <property type="entry name" value="vWFA_dom_sf"/>
</dbReference>
<keyword evidence="4" id="KW-1185">Reference proteome</keyword>
<evidence type="ECO:0000256" key="1">
    <source>
        <dbReference type="SAM" id="MobiDB-lite"/>
    </source>
</evidence>
<protein>
    <recommendedName>
        <fullName evidence="2">VWFA domain-containing protein</fullName>
    </recommendedName>
</protein>
<dbReference type="Pfam" id="PF06213">
    <property type="entry name" value="CobT"/>
    <property type="match status" value="1"/>
</dbReference>
<feature type="domain" description="VWFA" evidence="2">
    <location>
        <begin position="404"/>
        <end position="572"/>
    </location>
</feature>
<dbReference type="SMART" id="SM00327">
    <property type="entry name" value="VWA"/>
    <property type="match status" value="1"/>
</dbReference>
<gene>
    <name evidence="3" type="ORF">A7E75_02025</name>
</gene>